<feature type="region of interest" description="Disordered" evidence="1">
    <location>
        <begin position="160"/>
        <end position="193"/>
    </location>
</feature>
<evidence type="ECO:0000256" key="2">
    <source>
        <dbReference type="SAM" id="Phobius"/>
    </source>
</evidence>
<accession>A0ABW3ELZ4</accession>
<keyword evidence="4" id="KW-1185">Reference proteome</keyword>
<dbReference type="EMBL" id="JBHTJA010000019">
    <property type="protein sequence ID" value="MFD0901323.1"/>
    <property type="molecule type" value="Genomic_DNA"/>
</dbReference>
<keyword evidence="2" id="KW-1133">Transmembrane helix</keyword>
<comment type="caution">
    <text evidence="3">The sequence shown here is derived from an EMBL/GenBank/DDBJ whole genome shotgun (WGS) entry which is preliminary data.</text>
</comment>
<keyword evidence="2" id="KW-0812">Transmembrane</keyword>
<evidence type="ECO:0008006" key="5">
    <source>
        <dbReference type="Google" id="ProtNLM"/>
    </source>
</evidence>
<evidence type="ECO:0000313" key="3">
    <source>
        <dbReference type="EMBL" id="MFD0901323.1"/>
    </source>
</evidence>
<evidence type="ECO:0000256" key="1">
    <source>
        <dbReference type="SAM" id="MobiDB-lite"/>
    </source>
</evidence>
<protein>
    <recommendedName>
        <fullName evidence="5">DUF3592 domain-containing protein</fullName>
    </recommendedName>
</protein>
<gene>
    <name evidence="3" type="ORF">ACFQ11_13055</name>
</gene>
<keyword evidence="2" id="KW-0472">Membrane</keyword>
<dbReference type="Proteomes" id="UP001596972">
    <property type="component" value="Unassembled WGS sequence"/>
</dbReference>
<reference evidence="4" key="1">
    <citation type="journal article" date="2019" name="Int. J. Syst. Evol. Microbiol.">
        <title>The Global Catalogue of Microorganisms (GCM) 10K type strain sequencing project: providing services to taxonomists for standard genome sequencing and annotation.</title>
        <authorList>
            <consortium name="The Broad Institute Genomics Platform"/>
            <consortium name="The Broad Institute Genome Sequencing Center for Infectious Disease"/>
            <person name="Wu L."/>
            <person name="Ma J."/>
        </authorList>
    </citation>
    <scope>NUCLEOTIDE SEQUENCE [LARGE SCALE GENOMIC DNA]</scope>
    <source>
        <strain evidence="4">JCM 31202</strain>
    </source>
</reference>
<evidence type="ECO:0000313" key="4">
    <source>
        <dbReference type="Proteomes" id="UP001596972"/>
    </source>
</evidence>
<proteinExistence type="predicted"/>
<name>A0ABW3ELZ4_9ACTN</name>
<dbReference type="RefSeq" id="WP_378298542.1">
    <property type="nucleotide sequence ID" value="NZ_JBHTJA010000019.1"/>
</dbReference>
<feature type="transmembrane region" description="Helical" evidence="2">
    <location>
        <begin position="106"/>
        <end position="123"/>
    </location>
</feature>
<sequence>MGRARRVRLVPLALLVVLLVAPMVWPGVLAYTFVFGEKATATVTECERTRTGTGIETCRGFWRTDGGKRGAGEIYGIHPHQEGGTLRVRIGPAGPYANGWARGWPFLLWTVPVPLGVLGYLRFHRRIVRRGRGLAASLLAEPGALVVSRAAVRRADGSPYASVRAATPPPGAQRLDLPGRPRRTHRPPWDSGDREDVLVEAVDDAAGRPLMLLEHRTGSPFEAETVVLDPSGAPRLILRRESPHPLAYRLLDPSGGDLGSARTATGIGTLAVRDVPGNRFAAAGLRGRDWVLRADETAPPLLRDAALALVLAQFHHRN</sequence>
<organism evidence="3 4">
    <name type="scientific">Actinomadura sediminis</name>
    <dbReference type="NCBI Taxonomy" id="1038904"/>
    <lineage>
        <taxon>Bacteria</taxon>
        <taxon>Bacillati</taxon>
        <taxon>Actinomycetota</taxon>
        <taxon>Actinomycetes</taxon>
        <taxon>Streptosporangiales</taxon>
        <taxon>Thermomonosporaceae</taxon>
        <taxon>Actinomadura</taxon>
    </lineage>
</organism>